<evidence type="ECO:0000313" key="8">
    <source>
        <dbReference type="Proteomes" id="UP000291116"/>
    </source>
</evidence>
<evidence type="ECO:0000256" key="1">
    <source>
        <dbReference type="ARBA" id="ARBA00023015"/>
    </source>
</evidence>
<keyword evidence="4" id="KW-0863">Zinc-finger</keyword>
<feature type="compositionally biased region" description="Basic residues" evidence="5">
    <location>
        <begin position="47"/>
        <end position="60"/>
    </location>
</feature>
<feature type="compositionally biased region" description="Basic and acidic residues" evidence="5">
    <location>
        <begin position="591"/>
        <end position="600"/>
    </location>
</feature>
<dbReference type="PRINTS" id="PR00685">
    <property type="entry name" value="TIFACTORIIB"/>
</dbReference>
<evidence type="ECO:0000256" key="2">
    <source>
        <dbReference type="ARBA" id="ARBA00023163"/>
    </source>
</evidence>
<dbReference type="PROSITE" id="PS51134">
    <property type="entry name" value="ZF_TFIIB"/>
    <property type="match status" value="1"/>
</dbReference>
<keyword evidence="4" id="KW-0479">Metal-binding</keyword>
<dbReference type="GO" id="GO:0005634">
    <property type="term" value="C:nucleus"/>
    <property type="evidence" value="ECO:0007669"/>
    <property type="project" value="TreeGrafter"/>
</dbReference>
<dbReference type="GO" id="GO:0070897">
    <property type="term" value="P:transcription preinitiation complex assembly"/>
    <property type="evidence" value="ECO:0007669"/>
    <property type="project" value="InterPro"/>
</dbReference>
<dbReference type="InterPro" id="IPR000812">
    <property type="entry name" value="TFIIB"/>
</dbReference>
<organism evidence="7 8">
    <name type="scientific">Pseudo-nitzschia multistriata</name>
    <dbReference type="NCBI Taxonomy" id="183589"/>
    <lineage>
        <taxon>Eukaryota</taxon>
        <taxon>Sar</taxon>
        <taxon>Stramenopiles</taxon>
        <taxon>Ochrophyta</taxon>
        <taxon>Bacillariophyta</taxon>
        <taxon>Bacillariophyceae</taxon>
        <taxon>Bacillariophycidae</taxon>
        <taxon>Bacillariales</taxon>
        <taxon>Bacillariaceae</taxon>
        <taxon>Pseudo-nitzschia</taxon>
    </lineage>
</organism>
<dbReference type="GO" id="GO:0097550">
    <property type="term" value="C:transcription preinitiation complex"/>
    <property type="evidence" value="ECO:0007669"/>
    <property type="project" value="TreeGrafter"/>
</dbReference>
<keyword evidence="2" id="KW-0804">Transcription</keyword>
<feature type="compositionally biased region" description="Polar residues" evidence="5">
    <location>
        <begin position="616"/>
        <end position="627"/>
    </location>
</feature>
<evidence type="ECO:0000256" key="4">
    <source>
        <dbReference type="PROSITE-ProRule" id="PRU00469"/>
    </source>
</evidence>
<feature type="compositionally biased region" description="Acidic residues" evidence="5">
    <location>
        <begin position="663"/>
        <end position="672"/>
    </location>
</feature>
<dbReference type="GO" id="GO:0008270">
    <property type="term" value="F:zinc ion binding"/>
    <property type="evidence" value="ECO:0007669"/>
    <property type="project" value="UniProtKB-KW"/>
</dbReference>
<dbReference type="InterPro" id="IPR013137">
    <property type="entry name" value="Znf_TFIIB"/>
</dbReference>
<keyword evidence="1" id="KW-0805">Transcription regulation</keyword>
<dbReference type="GO" id="GO:0017025">
    <property type="term" value="F:TBP-class protein binding"/>
    <property type="evidence" value="ECO:0007669"/>
    <property type="project" value="TreeGrafter"/>
</dbReference>
<evidence type="ECO:0000313" key="7">
    <source>
        <dbReference type="EMBL" id="VEU42582.1"/>
    </source>
</evidence>
<dbReference type="AlphaFoldDB" id="A0A448ZKL5"/>
<keyword evidence="4" id="KW-0862">Zinc</keyword>
<proteinExistence type="predicted"/>
<keyword evidence="8" id="KW-1185">Reference proteome</keyword>
<dbReference type="OrthoDB" id="25790at2759"/>
<dbReference type="PANTHER" id="PTHR11618">
    <property type="entry name" value="TRANSCRIPTION INITIATION FACTOR IIB-RELATED"/>
    <property type="match status" value="1"/>
</dbReference>
<dbReference type="EMBL" id="CAACVS010000454">
    <property type="protein sequence ID" value="VEU42582.1"/>
    <property type="molecule type" value="Genomic_DNA"/>
</dbReference>
<dbReference type="PANTHER" id="PTHR11618:SF13">
    <property type="entry name" value="TRANSCRIPTION INITIATION FACTOR IIB"/>
    <property type="match status" value="1"/>
</dbReference>
<feature type="domain" description="TFIIB-type" evidence="6">
    <location>
        <begin position="101"/>
        <end position="132"/>
    </location>
</feature>
<feature type="compositionally biased region" description="Polar residues" evidence="5">
    <location>
        <begin position="7"/>
        <end position="18"/>
    </location>
</feature>
<feature type="region of interest" description="Disordered" evidence="5">
    <location>
        <begin position="1"/>
        <end position="104"/>
    </location>
</feature>
<dbReference type="SUPFAM" id="SSF57783">
    <property type="entry name" value="Zinc beta-ribbon"/>
    <property type="match status" value="1"/>
</dbReference>
<evidence type="ECO:0000259" key="6">
    <source>
        <dbReference type="PROSITE" id="PS51134"/>
    </source>
</evidence>
<name>A0A448ZKL5_9STRA</name>
<reference evidence="7 8" key="1">
    <citation type="submission" date="2019-01" db="EMBL/GenBank/DDBJ databases">
        <authorList>
            <person name="Ferrante I. M."/>
        </authorList>
    </citation>
    <scope>NUCLEOTIDE SEQUENCE [LARGE SCALE GENOMIC DNA]</scope>
    <source>
        <strain evidence="7 8">B856</strain>
    </source>
</reference>
<protein>
    <recommendedName>
        <fullName evidence="3">General transcription factor TFIIB</fullName>
    </recommendedName>
</protein>
<sequence length="796" mass="86905">MVPWSPPQATTSNGPNQKKNIRAGRCLPSVATSSSVNIGIGHDQKNGKHNGNHKQNHHPNYHSGSMGSNHGPGPFRPAHNRPLAGGLHAGGLPPPPAEDPDEDRCAHCHSATIITDWKQGDRVCTTCGIVAEEKLMDDRPEWKNFSEAEDLVRGLPSGARSGLVPVDETRYVGGLQPTVLSRDAFGANTGGFKMARIRRQLKTTGRRVDHCMEKAHKRALQDARLERRVRLKREKERKASGGARGEEADDAGCEIHREARPEFDLVVLQEEEDMNRLQAAIYADKWSLDRAVFLWGDSEDQGHREAAMRDLEAGESREDLLSRMDKGLREASKDLHASYAMVMQAARTLGLPTRVADESVHRLVRYASRRDGFLVKGVSSRLPKATGKEDKEERKLAAARLREYNKAKQISALGASVLFLTARSLGWTRTVLEICDCFRPSLEHSGERISIKAKHCFRAMNEIKTYFPEYTRKPVAPSDEDPRSAGGGGEGASETASVSNFADHFVRNLQLPPVAEASVRALLVHCRHEQVQLGRNSGVKLATLCASVVYFVCTAGGTMQRIAQQQVRENAAGVSNPGPPSASTTEPPGSAKKDATRVQREPSAARVKPEKADGSNARTDPGTTTTAPARDSATSSNSDSDEDSTADNNSSNNNNNNNNNSNNDDDDDDDQPFDVFTHAPIPVEDHRAETLEYEMRRMWDAWAEQMPWSRSLLEIEQACGVTAGAVRNLYKSDLYPRRGSLLEVLNAAVLKPPETDSSTAAAASFAHGSDASLHQTPMASILLAHISTAGALMSNK</sequence>
<dbReference type="Gene3D" id="2.20.25.10">
    <property type="match status" value="1"/>
</dbReference>
<evidence type="ECO:0000256" key="5">
    <source>
        <dbReference type="SAM" id="MobiDB-lite"/>
    </source>
</evidence>
<evidence type="ECO:0000256" key="3">
    <source>
        <dbReference type="ARBA" id="ARBA00031706"/>
    </source>
</evidence>
<feature type="region of interest" description="Disordered" evidence="5">
    <location>
        <begin position="568"/>
        <end position="679"/>
    </location>
</feature>
<gene>
    <name evidence="7" type="ORF">PSNMU_V1.4_AUG-EV-PASAV3_0095550</name>
</gene>
<dbReference type="Pfam" id="PF08271">
    <property type="entry name" value="Zn_Ribbon_TF"/>
    <property type="match status" value="1"/>
</dbReference>
<feature type="compositionally biased region" description="Low complexity" evidence="5">
    <location>
        <begin position="646"/>
        <end position="662"/>
    </location>
</feature>
<dbReference type="Proteomes" id="UP000291116">
    <property type="component" value="Unassembled WGS sequence"/>
</dbReference>
<feature type="region of interest" description="Disordered" evidence="5">
    <location>
        <begin position="471"/>
        <end position="495"/>
    </location>
</feature>
<accession>A0A448ZKL5</accession>